<organism evidence="6 7">
    <name type="scientific">Galactobacter caseinivorans</name>
    <dbReference type="NCBI Taxonomy" id="2676123"/>
    <lineage>
        <taxon>Bacteria</taxon>
        <taxon>Bacillati</taxon>
        <taxon>Actinomycetota</taxon>
        <taxon>Actinomycetes</taxon>
        <taxon>Micrococcales</taxon>
        <taxon>Micrococcaceae</taxon>
        <taxon>Galactobacter</taxon>
    </lineage>
</organism>
<dbReference type="RefSeq" id="WP_121483629.1">
    <property type="nucleotide sequence ID" value="NZ_QQXL01000001.1"/>
</dbReference>
<dbReference type="InterPro" id="IPR013595">
    <property type="entry name" value="Pept_S33_TAP-like_C"/>
</dbReference>
<feature type="domain" description="Peptidase S33 tripeptidyl aminopeptidase-like C-terminal" evidence="5">
    <location>
        <begin position="492"/>
        <end position="578"/>
    </location>
</feature>
<keyword evidence="7" id="KW-1185">Reference proteome</keyword>
<keyword evidence="2 6" id="KW-0378">Hydrolase</keyword>
<comment type="similarity">
    <text evidence="1">Belongs to the peptidase S33 family.</text>
</comment>
<dbReference type="Pfam" id="PF08386">
    <property type="entry name" value="Abhydrolase_4"/>
    <property type="match status" value="1"/>
</dbReference>
<evidence type="ECO:0000313" key="6">
    <source>
        <dbReference type="EMBL" id="RKW71366.1"/>
    </source>
</evidence>
<evidence type="ECO:0000313" key="7">
    <source>
        <dbReference type="Proteomes" id="UP000273119"/>
    </source>
</evidence>
<comment type="caution">
    <text evidence="6">The sequence shown here is derived from an EMBL/GenBank/DDBJ whole genome shotgun (WGS) entry which is preliminary data.</text>
</comment>
<evidence type="ECO:0000259" key="4">
    <source>
        <dbReference type="Pfam" id="PF00561"/>
    </source>
</evidence>
<dbReference type="Proteomes" id="UP000273119">
    <property type="component" value="Unassembled WGS sequence"/>
</dbReference>
<dbReference type="InterPro" id="IPR000073">
    <property type="entry name" value="AB_hydrolase_1"/>
</dbReference>
<accession>A0A496PLM6</accession>
<protein>
    <submittedName>
        <fullName evidence="6">Alpha/beta fold hydrolase</fullName>
    </submittedName>
</protein>
<name>A0A496PLM6_9MICC</name>
<dbReference type="InterPro" id="IPR029058">
    <property type="entry name" value="AB_hydrolase_fold"/>
</dbReference>
<feature type="domain" description="AB hydrolase-1" evidence="4">
    <location>
        <begin position="134"/>
        <end position="268"/>
    </location>
</feature>
<dbReference type="PANTHER" id="PTHR43248:SF25">
    <property type="entry name" value="AB HYDROLASE-1 DOMAIN-CONTAINING PROTEIN-RELATED"/>
    <property type="match status" value="1"/>
</dbReference>
<evidence type="ECO:0000256" key="2">
    <source>
        <dbReference type="ARBA" id="ARBA00022801"/>
    </source>
</evidence>
<dbReference type="InterPro" id="IPR051601">
    <property type="entry name" value="Serine_prot/Carboxylest_S33"/>
</dbReference>
<proteinExistence type="inferred from homology"/>
<evidence type="ECO:0000256" key="3">
    <source>
        <dbReference type="SAM" id="MobiDB-lite"/>
    </source>
</evidence>
<dbReference type="PANTHER" id="PTHR43248">
    <property type="entry name" value="2-SUCCINYL-6-HYDROXY-2,4-CYCLOHEXADIENE-1-CARBOXYLATE SYNTHASE"/>
    <property type="match status" value="1"/>
</dbReference>
<feature type="compositionally biased region" description="Polar residues" evidence="3">
    <location>
        <begin position="1"/>
        <end position="18"/>
    </location>
</feature>
<dbReference type="Pfam" id="PF00561">
    <property type="entry name" value="Abhydrolase_1"/>
    <property type="match status" value="1"/>
</dbReference>
<dbReference type="EMBL" id="QQXL01000001">
    <property type="protein sequence ID" value="RKW71366.1"/>
    <property type="molecule type" value="Genomic_DNA"/>
</dbReference>
<sequence length="667" mass="72348">MSQVIPVDQTQRPQTRQSHPGWRRGVALVAGGALALAAAVAGSAGGALPTAEAADPTPNVKALAGALSKQKLTWETCDFGSDELNTRFNVANVKCATVKVPRDWKNPSNGKTWDIRISQAKNIDVKNPRYKGTMFINPGGPGGEGLPWGPAMQERTPDLNPYYNYVGFDPRGVGQSSQASCSWTWDSNSTDKNASLKAAGKACAANEDVRTINTEQTAYDMDFIRTLLAAPKLSYVGYSYGTWLGAWYEKVFGAKYGDKFVLDSATDVTDATLQQTWEMQPIARDRQFQRHMMNWIARQDSSYALGTDPQAIYKRYVAASNKLDDFTVLFLWSFLGGAGAFGVNEQYPQAANVVSLVIEWGEEAEAAAKLKTAGAKNPASAALTMVKSLKASKNGLSAKQLDQAKAKLSALGKMETVAQRSDLKVKQFAARTLKNVEGAAEAGVSQGTLTDPFDMIRCNDGQWTQGAAYWDAYNKKTTPKAPVTAKWGFLSDPPLCAFWRTSQMMPVADSTFPKTVVIQGEQDSQTSWETGYATGVKLPNTSFIAIDNEGSHGHFPYGTEAVDRPVYNYLLNGTMPKDIKVNQAVPLPRETATYESWRKLNSKAVHTGPMATDAFIVTDGTPTVTAAGKIARKDDALLNKSSDQKELERQVATVYGKKGVDAVRNAG</sequence>
<reference evidence="6 7" key="1">
    <citation type="submission" date="2018-07" db="EMBL/GenBank/DDBJ databases">
        <title>Arthrobacter sp. nov., isolated from raw cow's milk with high bacterial count.</title>
        <authorList>
            <person name="Hahne J."/>
            <person name="Isele D."/>
            <person name="Lipski A."/>
        </authorList>
    </citation>
    <scope>NUCLEOTIDE SEQUENCE [LARGE SCALE GENOMIC DNA]</scope>
    <source>
        <strain evidence="6 7">JZ R-183</strain>
    </source>
</reference>
<dbReference type="GO" id="GO:0016787">
    <property type="term" value="F:hydrolase activity"/>
    <property type="evidence" value="ECO:0007669"/>
    <property type="project" value="UniProtKB-KW"/>
</dbReference>
<dbReference type="SUPFAM" id="SSF53474">
    <property type="entry name" value="alpha/beta-Hydrolases"/>
    <property type="match status" value="1"/>
</dbReference>
<dbReference type="AlphaFoldDB" id="A0A496PLM6"/>
<evidence type="ECO:0000259" key="5">
    <source>
        <dbReference type="Pfam" id="PF08386"/>
    </source>
</evidence>
<dbReference type="Gene3D" id="3.40.50.1820">
    <property type="entry name" value="alpha/beta hydrolase"/>
    <property type="match status" value="1"/>
</dbReference>
<evidence type="ECO:0000256" key="1">
    <source>
        <dbReference type="ARBA" id="ARBA00010088"/>
    </source>
</evidence>
<feature type="region of interest" description="Disordered" evidence="3">
    <location>
        <begin position="1"/>
        <end position="21"/>
    </location>
</feature>
<gene>
    <name evidence="6" type="ORF">DWQ67_00440</name>
</gene>